<accession>A0ABU2M2F4</accession>
<feature type="region of interest" description="Disordered" evidence="1">
    <location>
        <begin position="1"/>
        <end position="33"/>
    </location>
</feature>
<sequence>MMNGIHLDDPPTTAADALDRGGARTDPGAEEERCARAVREALRRARHTDDAHAAVRILDRRLRDGKEPAP</sequence>
<dbReference type="EMBL" id="JAVREP010000001">
    <property type="protein sequence ID" value="MDT0326824.1"/>
    <property type="molecule type" value="Genomic_DNA"/>
</dbReference>
<keyword evidence="3" id="KW-1185">Reference proteome</keyword>
<dbReference type="Proteomes" id="UP001183390">
    <property type="component" value="Unassembled WGS sequence"/>
</dbReference>
<evidence type="ECO:0000313" key="3">
    <source>
        <dbReference type="Proteomes" id="UP001183390"/>
    </source>
</evidence>
<organism evidence="2 3">
    <name type="scientific">Nocardiopsis lambiniae</name>
    <dbReference type="NCBI Taxonomy" id="3075539"/>
    <lineage>
        <taxon>Bacteria</taxon>
        <taxon>Bacillati</taxon>
        <taxon>Actinomycetota</taxon>
        <taxon>Actinomycetes</taxon>
        <taxon>Streptosporangiales</taxon>
        <taxon>Nocardiopsidaceae</taxon>
        <taxon>Nocardiopsis</taxon>
    </lineage>
</organism>
<evidence type="ECO:0000256" key="1">
    <source>
        <dbReference type="SAM" id="MobiDB-lite"/>
    </source>
</evidence>
<reference evidence="3" key="1">
    <citation type="submission" date="2023-07" db="EMBL/GenBank/DDBJ databases">
        <title>30 novel species of actinomycetes from the DSMZ collection.</title>
        <authorList>
            <person name="Nouioui I."/>
        </authorList>
    </citation>
    <scope>NUCLEOTIDE SEQUENCE [LARGE SCALE GENOMIC DNA]</scope>
    <source>
        <strain evidence="3">DSM 44743</strain>
    </source>
</reference>
<evidence type="ECO:0000313" key="2">
    <source>
        <dbReference type="EMBL" id="MDT0326824.1"/>
    </source>
</evidence>
<name>A0ABU2M2F4_9ACTN</name>
<dbReference type="RefSeq" id="WP_311509598.1">
    <property type="nucleotide sequence ID" value="NZ_JAVREP010000001.1"/>
</dbReference>
<comment type="caution">
    <text evidence="2">The sequence shown here is derived from an EMBL/GenBank/DDBJ whole genome shotgun (WGS) entry which is preliminary data.</text>
</comment>
<gene>
    <name evidence="2" type="ORF">RM479_00160</name>
</gene>
<proteinExistence type="predicted"/>
<protein>
    <submittedName>
        <fullName evidence="2">Uncharacterized protein</fullName>
    </submittedName>
</protein>